<sequence length="144" mass="16117">MAPLVGTVVKTICLRPYTMMGIAEAIRLGNYNEVTFDIGSLFAPEQMFLRESADVHLVRFDQDPSSEGIMVWEETSGKKLMRASHTLAIGIQCPEEQRRDPIIGLGSVRSGTALCLDGNVDWRRLVRVPAKGQFRRRSLFGFTD</sequence>
<evidence type="ECO:0000313" key="2">
    <source>
        <dbReference type="Proteomes" id="UP000177040"/>
    </source>
</evidence>
<comment type="caution">
    <text evidence="1">The sequence shown here is derived from an EMBL/GenBank/DDBJ whole genome shotgun (WGS) entry which is preliminary data.</text>
</comment>
<gene>
    <name evidence="1" type="ORF">A2983_01745</name>
</gene>
<dbReference type="AlphaFoldDB" id="A0A1F6N0B5"/>
<protein>
    <submittedName>
        <fullName evidence="1">Uncharacterized protein</fullName>
    </submittedName>
</protein>
<accession>A0A1F6N0B5</accession>
<reference evidence="1 2" key="1">
    <citation type="journal article" date="2016" name="Nat. Commun.">
        <title>Thousands of microbial genomes shed light on interconnected biogeochemical processes in an aquifer system.</title>
        <authorList>
            <person name="Anantharaman K."/>
            <person name="Brown C.T."/>
            <person name="Hug L.A."/>
            <person name="Sharon I."/>
            <person name="Castelle C.J."/>
            <person name="Probst A.J."/>
            <person name="Thomas B.C."/>
            <person name="Singh A."/>
            <person name="Wilkins M.J."/>
            <person name="Karaoz U."/>
            <person name="Brodie E.L."/>
            <person name="Williams K.H."/>
            <person name="Hubbard S.S."/>
            <person name="Banfield J.F."/>
        </authorList>
    </citation>
    <scope>NUCLEOTIDE SEQUENCE [LARGE SCALE GENOMIC DNA]</scope>
</reference>
<evidence type="ECO:0000313" key="1">
    <source>
        <dbReference type="EMBL" id="OGH77406.1"/>
    </source>
</evidence>
<dbReference type="EMBL" id="MFQH01000024">
    <property type="protein sequence ID" value="OGH77406.1"/>
    <property type="molecule type" value="Genomic_DNA"/>
</dbReference>
<proteinExistence type="predicted"/>
<organism evidence="1 2">
    <name type="scientific">Candidatus Magasanikbacteria bacterium RIFCSPLOWO2_01_FULL_40_15</name>
    <dbReference type="NCBI Taxonomy" id="1798686"/>
    <lineage>
        <taxon>Bacteria</taxon>
        <taxon>Candidatus Magasanikiibacteriota</taxon>
    </lineage>
</organism>
<dbReference type="Proteomes" id="UP000177040">
    <property type="component" value="Unassembled WGS sequence"/>
</dbReference>
<name>A0A1F6N0B5_9BACT</name>